<dbReference type="InterPro" id="IPR022617">
    <property type="entry name" value="Rad60/SUMO-like_dom"/>
</dbReference>
<keyword evidence="4" id="KW-1185">Reference proteome</keyword>
<dbReference type="PANTHER" id="PTHR47813:SF2">
    <property type="entry name" value="UBIQUITIN-LIKE SUPERFAMILY PROTEIN"/>
    <property type="match status" value="1"/>
</dbReference>
<evidence type="ECO:0000313" key="3">
    <source>
        <dbReference type="EMBL" id="KAJ8603595.1"/>
    </source>
</evidence>
<dbReference type="PANTHER" id="PTHR47813">
    <property type="entry name" value="UBIQUITIN-LIKE SUPERFAMILY PROTEIN"/>
    <property type="match status" value="1"/>
</dbReference>
<dbReference type="InterPro" id="IPR000626">
    <property type="entry name" value="Ubiquitin-like_dom"/>
</dbReference>
<dbReference type="PROSITE" id="PS50053">
    <property type="entry name" value="UBIQUITIN_2"/>
    <property type="match status" value="1"/>
</dbReference>
<gene>
    <name evidence="3" type="ORF">CTAYLR_004849</name>
</gene>
<feature type="domain" description="Ubiquitin-like" evidence="2">
    <location>
        <begin position="158"/>
        <end position="224"/>
    </location>
</feature>
<dbReference type="SUPFAM" id="SSF54236">
    <property type="entry name" value="Ubiquitin-like"/>
    <property type="match status" value="2"/>
</dbReference>
<dbReference type="Gene3D" id="3.10.20.90">
    <property type="entry name" value="Phosphatidylinositol 3-kinase Catalytic Subunit, Chain A, domain 1"/>
    <property type="match status" value="2"/>
</dbReference>
<dbReference type="Pfam" id="PF11976">
    <property type="entry name" value="Rad60-SLD"/>
    <property type="match status" value="2"/>
</dbReference>
<accession>A0AAD7XPH5</accession>
<feature type="compositionally biased region" description="Acidic residues" evidence="1">
    <location>
        <begin position="25"/>
        <end position="44"/>
    </location>
</feature>
<dbReference type="AlphaFoldDB" id="A0AAD7XPH5"/>
<evidence type="ECO:0000259" key="2">
    <source>
        <dbReference type="PROSITE" id="PS50053"/>
    </source>
</evidence>
<dbReference type="CDD" id="cd01763">
    <property type="entry name" value="Ubl_SUMO_like"/>
    <property type="match status" value="2"/>
</dbReference>
<organism evidence="3 4">
    <name type="scientific">Chrysophaeum taylorii</name>
    <dbReference type="NCBI Taxonomy" id="2483200"/>
    <lineage>
        <taxon>Eukaryota</taxon>
        <taxon>Sar</taxon>
        <taxon>Stramenopiles</taxon>
        <taxon>Ochrophyta</taxon>
        <taxon>Pelagophyceae</taxon>
        <taxon>Pelagomonadales</taxon>
        <taxon>Pelagomonadaceae</taxon>
        <taxon>Chrysophaeum</taxon>
    </lineage>
</organism>
<dbReference type="InterPro" id="IPR029071">
    <property type="entry name" value="Ubiquitin-like_domsf"/>
</dbReference>
<proteinExistence type="predicted"/>
<feature type="compositionally biased region" description="Acidic residues" evidence="1">
    <location>
        <begin position="78"/>
        <end position="87"/>
    </location>
</feature>
<feature type="region of interest" description="Disordered" evidence="1">
    <location>
        <begin position="227"/>
        <end position="265"/>
    </location>
</feature>
<protein>
    <recommendedName>
        <fullName evidence="2">Ubiquitin-like domain-containing protein</fullName>
    </recommendedName>
</protein>
<comment type="caution">
    <text evidence="3">The sequence shown here is derived from an EMBL/GenBank/DDBJ whole genome shotgun (WGS) entry which is preliminary data.</text>
</comment>
<reference evidence="3" key="1">
    <citation type="submission" date="2023-01" db="EMBL/GenBank/DDBJ databases">
        <title>Metagenome sequencing of chrysophaentin producing Chrysophaeum taylorii.</title>
        <authorList>
            <person name="Davison J."/>
            <person name="Bewley C."/>
        </authorList>
    </citation>
    <scope>NUCLEOTIDE SEQUENCE</scope>
    <source>
        <strain evidence="3">NIES-1699</strain>
    </source>
</reference>
<dbReference type="Proteomes" id="UP001230188">
    <property type="component" value="Unassembled WGS sequence"/>
</dbReference>
<sequence length="336" mass="37761">MDSPDGEGLYTFKRHAFKKARVASSEEEDDSDSDFDDVMDDEGDEVPKSSSSSSSSKRKQPLKKKQKKKKKKKMAEVIEAEDEESEVEALAPVVAVADDDDEAEEVLDVDAVDDAATQRRLRLLREAREAREKLAEAEMAEMSPVEKTKVVVDRGPELRVFVRARGEDKEEFRIRAGDAFSTLFDEFAKDRGVEVDACTFHFDGEQIEPLATPRQLDLEDEDMIDAEAPERRTNSKANRPSTPRAPPKGRPPPKEESTARKRQKITLVLESGRRDDKHVKIKVHTDDKFKKVFQHYAKIKKCDHDVSFAYAGNPLSPNQSPLDLGLSGSATIHASY</sequence>
<feature type="region of interest" description="Disordered" evidence="1">
    <location>
        <begin position="18"/>
        <end position="89"/>
    </location>
</feature>
<evidence type="ECO:0000256" key="1">
    <source>
        <dbReference type="SAM" id="MobiDB-lite"/>
    </source>
</evidence>
<dbReference type="EMBL" id="JAQMWT010000348">
    <property type="protein sequence ID" value="KAJ8603595.1"/>
    <property type="molecule type" value="Genomic_DNA"/>
</dbReference>
<evidence type="ECO:0000313" key="4">
    <source>
        <dbReference type="Proteomes" id="UP001230188"/>
    </source>
</evidence>
<name>A0AAD7XPH5_9STRA</name>
<feature type="compositionally biased region" description="Basic residues" evidence="1">
    <location>
        <begin position="56"/>
        <end position="73"/>
    </location>
</feature>